<dbReference type="Pfam" id="PF18741">
    <property type="entry name" value="MTES_1575"/>
    <property type="match status" value="1"/>
</dbReference>
<evidence type="ECO:0000313" key="3">
    <source>
        <dbReference type="Proteomes" id="UP000221394"/>
    </source>
</evidence>
<proteinExistence type="predicted"/>
<gene>
    <name evidence="2" type="ORF">ATL41_2231</name>
</gene>
<name>A0A2A9EEJ0_9MICO</name>
<reference evidence="2 3" key="1">
    <citation type="submission" date="2017-10" db="EMBL/GenBank/DDBJ databases">
        <title>Sequencing the genomes of 1000 actinobacteria strains.</title>
        <authorList>
            <person name="Klenk H.-P."/>
        </authorList>
    </citation>
    <scope>NUCLEOTIDE SEQUENCE [LARGE SCALE GENOMIC DNA]</scope>
    <source>
        <strain evidence="2 3">DSM 21574</strain>
    </source>
</reference>
<dbReference type="EMBL" id="PDJH01000001">
    <property type="protein sequence ID" value="PFG37467.1"/>
    <property type="molecule type" value="Genomic_DNA"/>
</dbReference>
<evidence type="ECO:0000313" key="2">
    <source>
        <dbReference type="EMBL" id="PFG37467.1"/>
    </source>
</evidence>
<comment type="caution">
    <text evidence="2">The sequence shown here is derived from an EMBL/GenBank/DDBJ whole genome shotgun (WGS) entry which is preliminary data.</text>
</comment>
<organism evidence="2 3">
    <name type="scientific">Flavimobilis soli</name>
    <dbReference type="NCBI Taxonomy" id="442709"/>
    <lineage>
        <taxon>Bacteria</taxon>
        <taxon>Bacillati</taxon>
        <taxon>Actinomycetota</taxon>
        <taxon>Actinomycetes</taxon>
        <taxon>Micrococcales</taxon>
        <taxon>Jonesiaceae</taxon>
        <taxon>Flavimobilis</taxon>
    </lineage>
</organism>
<evidence type="ECO:0000259" key="1">
    <source>
        <dbReference type="Pfam" id="PF18741"/>
    </source>
</evidence>
<protein>
    <recommendedName>
        <fullName evidence="1">Restriction endonuclease type II-like domain-containing protein</fullName>
    </recommendedName>
</protein>
<keyword evidence="3" id="KW-1185">Reference proteome</keyword>
<sequence length="1648" mass="174465">MSRASQTALRRVTPTLTPLPVSVSNVNVMASNQRPEGEQPVGAPSAPTIVAAPTTSQIVARSVSGWRTALAARAGGSSLADIRLLGDAVLDLTAAHPSGIAQLFAGRPTQLANIFREGVSLPTARRRARAVAARAKEQTERYGIAPTYLAIGIATWTEEVGDESADDVAALARIAGAAPDPAGSTDDEPRETRRTVRAPVLLRPLRLQARGSGESDYELMLETSAELNPVLSRALRARGALLDPVALAQSAFDSGAFAPSIVTDRVHALGSAVLTDFTLTEKLVVGSFVHPGQALVDDLDELSGLDHHEVVAALATLAYEDEHLQAHAPATTPTRTSALPAGAVAADAQDDDATTVDEAPLADPTDDVAAAVARAFVPQTLPEVRQGDEDPADERGVGDLDPAQRHLLDAVTSGRHVFVDAPAGADVPGTVAAVVADAAASGRSVLYVPGHRRAAEQVVARMESLGLSDLLMDIEPSPTWRAGVSRRLLAAMTLEPPYIDRHALGRLRADLIDTRRRLAGYIESLHLVRRPWGVSAYDVLQALARLTAARPSPSTHVRLSPATTAALTDDVRQDAIDTLIRVSELGAFTIRPTSTPWYGADLVDDEAARDAYARADRLANDLLPRLDAQIEQVRASSGLVEPTSLRAWGEQLAMIAGLRTTLDVFQPIIFERTAADLVAATATPKWRAMNAPEMTGRQRRRLAKQAKDMLRPGTRVDDLHGALVQVQAQREQWTAMCPGGGWPRLPEGLAVIEATYREVLEDVEALEPVLASTPAGGGLLDMPIAALVERTERLAADRAALDTLPERTALLRDLRAAGLSALVDDLRDRHVSTGLVGPELELAWWSSVFEEILRQDVALAAYDGAALEALAARFRELDRAHVAALPGPVLTAAIGEATLAMRKHPEDTEELFAELLEGRFTGLRDTTSRYGHLLRSLRPVTVASPTLVPHILPPTRTVDLVILDAVQHLPAELLVPAIARARQVVVIGDARSASGAAVRDLARVLPTVPLRAQVSSRDQELVEFLTKHGYGDVLRPTPLPVSRDLIDFQTVDASGMPDATTGTVQTTQGEVERVVELAIEHALVRPEESLAIITLSELHADRVREALLGEVRRNPALSSFFDPAAHEPVVIADLSAVAGLSRDAVIMSVGFGRTPHGRVLHRFGAVSEPAGEAMLLDALGVSRARLTVVSCFGYEDLDPERLRTPGARLLGDLLEFVERRAAQGPRSMLADGMETDLNPDRLVIDLAERLWRAGLMVETDFGMRGGERIPLVVGHPDLPDRMLVAVLTDDAAYVAEPSVRVRDRQRAERLEALGWTVVQVWSAAAFLDPVKEASRIRQVVLDVAASMFEQPMFGGREAANVPVTLPAVVDPIELERPVEPVAGEASGDVVVEDAPCVADVAVGAAPVDDVAAPAVAEPVVAPRDDAPEQPVRPVDGVVTPSFAAAISGETPRANPYAPGWGAPAWAPVSGETAADVSSVASAHETGVAQSTLSSGSARSSVSGVSAATAASAASTAEEAHVAPAAAADVVSPGSASEVVEGARHTGPESVMQGGFAMVGGVQVDLVTAASDTTVESVRAPRPDVQPGLPINAYGDNEIDELAAWIRSDGIERDAEQLAGALRAELGVVRRSNRVDAAVNAAVRRALEG</sequence>
<accession>A0A2A9EEJ0</accession>
<feature type="domain" description="Restriction endonuclease type II-like" evidence="1">
    <location>
        <begin position="1246"/>
        <end position="1338"/>
    </location>
</feature>
<dbReference type="Proteomes" id="UP000221394">
    <property type="component" value="Unassembled WGS sequence"/>
</dbReference>
<dbReference type="InterPro" id="IPR049468">
    <property type="entry name" value="Restrct_endonuc-II-like_dom"/>
</dbReference>